<gene>
    <name evidence="7" type="ORF">I6U51_19060</name>
</gene>
<proteinExistence type="predicted"/>
<evidence type="ECO:0000313" key="7">
    <source>
        <dbReference type="EMBL" id="MBI6874773.1"/>
    </source>
</evidence>
<keyword evidence="5 6" id="KW-0472">Membrane</keyword>
<keyword evidence="4 6" id="KW-1133">Transmembrane helix</keyword>
<comment type="caution">
    <text evidence="7">The sequence shown here is derived from an EMBL/GenBank/DDBJ whole genome shotgun (WGS) entry which is preliminary data.</text>
</comment>
<reference evidence="7" key="1">
    <citation type="submission" date="2020-12" db="EMBL/GenBank/DDBJ databases">
        <title>Clostridium thailandense sp. nov., a novel acetogenic bacterium isolated from peat land soil in Thailand.</title>
        <authorList>
            <person name="Chaikitkaew S."/>
            <person name="Birkeland N.K."/>
        </authorList>
    </citation>
    <scope>NUCLEOTIDE SEQUENCE</scope>
    <source>
        <strain evidence="7">DSM 17425</strain>
    </source>
</reference>
<feature type="transmembrane region" description="Helical" evidence="6">
    <location>
        <begin position="183"/>
        <end position="200"/>
    </location>
</feature>
<dbReference type="RefSeq" id="WP_211144152.1">
    <property type="nucleotide sequence ID" value="NZ_JAEEGB010000035.1"/>
</dbReference>
<accession>A0A934HWV2</accession>
<evidence type="ECO:0000256" key="5">
    <source>
        <dbReference type="ARBA" id="ARBA00023136"/>
    </source>
</evidence>
<evidence type="ECO:0000256" key="3">
    <source>
        <dbReference type="ARBA" id="ARBA00022692"/>
    </source>
</evidence>
<evidence type="ECO:0000256" key="6">
    <source>
        <dbReference type="SAM" id="Phobius"/>
    </source>
</evidence>
<dbReference type="InterPro" id="IPR001123">
    <property type="entry name" value="LeuE-type"/>
</dbReference>
<sequence>MILKGFRFGMLLQIAVGPICLFIFQTAASSGFLTAETGVLGVTIIDGLYILAAIFGIGTILNKYEKAKKMIKYFGAFVLIIFGTSNVVGVWGISLIPSLNFLTKQSMESVFLKTLILTLSNPLTILFWAGVFSTKISEENMQQKDMYSFGLGAVLSTLFFLTVISISGSFINNFLESSVLNSLNIIVGLVLIAFGIKTTVKKS</sequence>
<keyword evidence="8" id="KW-1185">Reference proteome</keyword>
<dbReference type="GO" id="GO:0005886">
    <property type="term" value="C:plasma membrane"/>
    <property type="evidence" value="ECO:0007669"/>
    <property type="project" value="UniProtKB-SubCell"/>
</dbReference>
<dbReference type="GO" id="GO:0015171">
    <property type="term" value="F:amino acid transmembrane transporter activity"/>
    <property type="evidence" value="ECO:0007669"/>
    <property type="project" value="TreeGrafter"/>
</dbReference>
<keyword evidence="2" id="KW-1003">Cell membrane</keyword>
<comment type="subcellular location">
    <subcellularLocation>
        <location evidence="1">Cell membrane</location>
        <topology evidence="1">Multi-pass membrane protein</topology>
    </subcellularLocation>
</comment>
<feature type="transmembrane region" description="Helical" evidence="6">
    <location>
        <begin position="114"/>
        <end position="134"/>
    </location>
</feature>
<dbReference type="Pfam" id="PF01810">
    <property type="entry name" value="LysE"/>
    <property type="match status" value="1"/>
</dbReference>
<feature type="transmembrane region" description="Helical" evidence="6">
    <location>
        <begin position="73"/>
        <end position="94"/>
    </location>
</feature>
<name>A0A934HWV2_9CLOT</name>
<dbReference type="Proteomes" id="UP000622687">
    <property type="component" value="Unassembled WGS sequence"/>
</dbReference>
<feature type="transmembrane region" description="Helical" evidence="6">
    <location>
        <begin position="39"/>
        <end position="61"/>
    </location>
</feature>
<feature type="transmembrane region" description="Helical" evidence="6">
    <location>
        <begin position="146"/>
        <end position="171"/>
    </location>
</feature>
<organism evidence="7 8">
    <name type="scientific">Clostridium aciditolerans</name>
    <dbReference type="NCBI Taxonomy" id="339861"/>
    <lineage>
        <taxon>Bacteria</taxon>
        <taxon>Bacillati</taxon>
        <taxon>Bacillota</taxon>
        <taxon>Clostridia</taxon>
        <taxon>Eubacteriales</taxon>
        <taxon>Clostridiaceae</taxon>
        <taxon>Clostridium</taxon>
    </lineage>
</organism>
<protein>
    <submittedName>
        <fullName evidence="7">LysE family transporter</fullName>
    </submittedName>
</protein>
<evidence type="ECO:0000256" key="1">
    <source>
        <dbReference type="ARBA" id="ARBA00004651"/>
    </source>
</evidence>
<dbReference type="PANTHER" id="PTHR30086:SF20">
    <property type="entry name" value="ARGININE EXPORTER PROTEIN ARGO-RELATED"/>
    <property type="match status" value="1"/>
</dbReference>
<evidence type="ECO:0000313" key="8">
    <source>
        <dbReference type="Proteomes" id="UP000622687"/>
    </source>
</evidence>
<evidence type="ECO:0000256" key="2">
    <source>
        <dbReference type="ARBA" id="ARBA00022475"/>
    </source>
</evidence>
<dbReference type="EMBL" id="JAEEGB010000035">
    <property type="protein sequence ID" value="MBI6874773.1"/>
    <property type="molecule type" value="Genomic_DNA"/>
</dbReference>
<evidence type="ECO:0000256" key="4">
    <source>
        <dbReference type="ARBA" id="ARBA00022989"/>
    </source>
</evidence>
<dbReference type="AlphaFoldDB" id="A0A934HWV2"/>
<dbReference type="PANTHER" id="PTHR30086">
    <property type="entry name" value="ARGININE EXPORTER PROTEIN ARGO"/>
    <property type="match status" value="1"/>
</dbReference>
<keyword evidence="3 6" id="KW-0812">Transmembrane</keyword>